<evidence type="ECO:0000256" key="1">
    <source>
        <dbReference type="SAM" id="MobiDB-lite"/>
    </source>
</evidence>
<evidence type="ECO:0000313" key="2">
    <source>
        <dbReference type="EMBL" id="KAF6418791.1"/>
    </source>
</evidence>
<feature type="compositionally biased region" description="Polar residues" evidence="1">
    <location>
        <begin position="60"/>
        <end position="70"/>
    </location>
</feature>
<dbReference type="AlphaFoldDB" id="A0A7J8D6J8"/>
<name>A0A7J8D6J8_ROUAE</name>
<reference evidence="2 3" key="1">
    <citation type="journal article" date="2020" name="Nature">
        <title>Six reference-quality genomes reveal evolution of bat adaptations.</title>
        <authorList>
            <person name="Jebb D."/>
            <person name="Huang Z."/>
            <person name="Pippel M."/>
            <person name="Hughes G.M."/>
            <person name="Lavrichenko K."/>
            <person name="Devanna P."/>
            <person name="Winkler S."/>
            <person name="Jermiin L.S."/>
            <person name="Skirmuntt E.C."/>
            <person name="Katzourakis A."/>
            <person name="Burkitt-Gray L."/>
            <person name="Ray D.A."/>
            <person name="Sullivan K.A.M."/>
            <person name="Roscito J.G."/>
            <person name="Kirilenko B.M."/>
            <person name="Davalos L.M."/>
            <person name="Corthals A.P."/>
            <person name="Power M.L."/>
            <person name="Jones G."/>
            <person name="Ransome R.D."/>
            <person name="Dechmann D.K.N."/>
            <person name="Locatelli A.G."/>
            <person name="Puechmaille S.J."/>
            <person name="Fedrigo O."/>
            <person name="Jarvis E.D."/>
            <person name="Hiller M."/>
            <person name="Vernes S.C."/>
            <person name="Myers E.W."/>
            <person name="Teeling E.C."/>
        </authorList>
    </citation>
    <scope>NUCLEOTIDE SEQUENCE [LARGE SCALE GENOMIC DNA]</scope>
    <source>
        <strain evidence="2">MRouAeg1</strain>
        <tissue evidence="2">Muscle</tissue>
    </source>
</reference>
<evidence type="ECO:0000313" key="3">
    <source>
        <dbReference type="Proteomes" id="UP000593571"/>
    </source>
</evidence>
<gene>
    <name evidence="2" type="ORF">HJG63_008813</name>
</gene>
<dbReference type="EMBL" id="JACASE010000013">
    <property type="protein sequence ID" value="KAF6418791.1"/>
    <property type="molecule type" value="Genomic_DNA"/>
</dbReference>
<protein>
    <submittedName>
        <fullName evidence="2">Uncharacterized protein</fullName>
    </submittedName>
</protein>
<accession>A0A7J8D6J8</accession>
<dbReference type="Proteomes" id="UP000593571">
    <property type="component" value="Unassembled WGS sequence"/>
</dbReference>
<organism evidence="2 3">
    <name type="scientific">Rousettus aegyptiacus</name>
    <name type="common">Egyptian fruit bat</name>
    <name type="synonym">Pteropus aegyptiacus</name>
    <dbReference type="NCBI Taxonomy" id="9407"/>
    <lineage>
        <taxon>Eukaryota</taxon>
        <taxon>Metazoa</taxon>
        <taxon>Chordata</taxon>
        <taxon>Craniata</taxon>
        <taxon>Vertebrata</taxon>
        <taxon>Euteleostomi</taxon>
        <taxon>Mammalia</taxon>
        <taxon>Eutheria</taxon>
        <taxon>Laurasiatheria</taxon>
        <taxon>Chiroptera</taxon>
        <taxon>Yinpterochiroptera</taxon>
        <taxon>Pteropodoidea</taxon>
        <taxon>Pteropodidae</taxon>
        <taxon>Rousettinae</taxon>
        <taxon>Rousettus</taxon>
    </lineage>
</organism>
<comment type="caution">
    <text evidence="2">The sequence shown here is derived from an EMBL/GenBank/DDBJ whole genome shotgun (WGS) entry which is preliminary data.</text>
</comment>
<keyword evidence="3" id="KW-1185">Reference proteome</keyword>
<feature type="region of interest" description="Disordered" evidence="1">
    <location>
        <begin position="1"/>
        <end position="109"/>
    </location>
</feature>
<sequence>MDIKTSGQKFAEESEHSPGLKGSPSRCSLRAAERPGSRPSRPMTTVLSPGEGQIGLRCLLTQSQRTQHGPANSAARPEGGPTKSHLQTDHTASVPKDHAGPPQVKDTEPSGQCQIWAFLWHQGCF</sequence>
<proteinExistence type="predicted"/>